<proteinExistence type="predicted"/>
<protein>
    <submittedName>
        <fullName evidence="2">Uncharacterized protein</fullName>
    </submittedName>
</protein>
<evidence type="ECO:0000313" key="2">
    <source>
        <dbReference type="EMBL" id="KAH7119137.1"/>
    </source>
</evidence>
<sequence length="185" mass="18567">MQFQILLSLVAGAHAAAYGYPAVPVNSTSSALPYGASSTPAYPVYSVSSSTPAGYPVSTPAGYPVSSKPPTYVTRTTTALTTYCPGPTQVVQDGVTYTVTTATTLTITNCKCTVVEPVTTPVAPASTKPAPSHYPVNNGTIPHTSAAGTGVPPSKTSTLPVFTGAANALQISGLMGGVLAVAALF</sequence>
<feature type="signal peptide" evidence="1">
    <location>
        <begin position="1"/>
        <end position="15"/>
    </location>
</feature>
<dbReference type="Proteomes" id="UP000700596">
    <property type="component" value="Unassembled WGS sequence"/>
</dbReference>
<dbReference type="GO" id="GO:0009277">
    <property type="term" value="C:fungal-type cell wall"/>
    <property type="evidence" value="ECO:0007669"/>
    <property type="project" value="TreeGrafter"/>
</dbReference>
<name>A0A9P9DHL1_9PLEO</name>
<comment type="caution">
    <text evidence="2">The sequence shown here is derived from an EMBL/GenBank/DDBJ whole genome shotgun (WGS) entry which is preliminary data.</text>
</comment>
<keyword evidence="3" id="KW-1185">Reference proteome</keyword>
<reference evidence="2" key="1">
    <citation type="journal article" date="2021" name="Nat. Commun.">
        <title>Genetic determinants of endophytism in the Arabidopsis root mycobiome.</title>
        <authorList>
            <person name="Mesny F."/>
            <person name="Miyauchi S."/>
            <person name="Thiergart T."/>
            <person name="Pickel B."/>
            <person name="Atanasova L."/>
            <person name="Karlsson M."/>
            <person name="Huettel B."/>
            <person name="Barry K.W."/>
            <person name="Haridas S."/>
            <person name="Chen C."/>
            <person name="Bauer D."/>
            <person name="Andreopoulos W."/>
            <person name="Pangilinan J."/>
            <person name="LaButti K."/>
            <person name="Riley R."/>
            <person name="Lipzen A."/>
            <person name="Clum A."/>
            <person name="Drula E."/>
            <person name="Henrissat B."/>
            <person name="Kohler A."/>
            <person name="Grigoriev I.V."/>
            <person name="Martin F.M."/>
            <person name="Hacquard S."/>
        </authorList>
    </citation>
    <scope>NUCLEOTIDE SEQUENCE</scope>
    <source>
        <strain evidence="2">MPI-CAGE-CH-0243</strain>
    </source>
</reference>
<evidence type="ECO:0000313" key="3">
    <source>
        <dbReference type="Proteomes" id="UP000700596"/>
    </source>
</evidence>
<dbReference type="GO" id="GO:0031505">
    <property type="term" value="P:fungal-type cell wall organization"/>
    <property type="evidence" value="ECO:0007669"/>
    <property type="project" value="InterPro"/>
</dbReference>
<dbReference type="GO" id="GO:0005199">
    <property type="term" value="F:structural constituent of cell wall"/>
    <property type="evidence" value="ECO:0007669"/>
    <property type="project" value="InterPro"/>
</dbReference>
<dbReference type="PANTHER" id="PTHR35523:SF1">
    <property type="entry name" value="CELL WALL PROTEIN SED1"/>
    <property type="match status" value="1"/>
</dbReference>
<accession>A0A9P9DHL1</accession>
<evidence type="ECO:0000256" key="1">
    <source>
        <dbReference type="SAM" id="SignalP"/>
    </source>
</evidence>
<gene>
    <name evidence="2" type="ORF">B0J11DRAFT_86270</name>
</gene>
<dbReference type="PANTHER" id="PTHR35523">
    <property type="entry name" value="CELL WALL PROTEIN SED1"/>
    <property type="match status" value="1"/>
</dbReference>
<keyword evidence="1" id="KW-0732">Signal</keyword>
<organism evidence="2 3">
    <name type="scientific">Dendryphion nanum</name>
    <dbReference type="NCBI Taxonomy" id="256645"/>
    <lineage>
        <taxon>Eukaryota</taxon>
        <taxon>Fungi</taxon>
        <taxon>Dikarya</taxon>
        <taxon>Ascomycota</taxon>
        <taxon>Pezizomycotina</taxon>
        <taxon>Dothideomycetes</taxon>
        <taxon>Pleosporomycetidae</taxon>
        <taxon>Pleosporales</taxon>
        <taxon>Torulaceae</taxon>
        <taxon>Dendryphion</taxon>
    </lineage>
</organism>
<dbReference type="EMBL" id="JAGMWT010000012">
    <property type="protein sequence ID" value="KAH7119137.1"/>
    <property type="molecule type" value="Genomic_DNA"/>
</dbReference>
<dbReference type="InterPro" id="IPR038843">
    <property type="entry name" value="Sed1/Spi1"/>
</dbReference>
<feature type="chain" id="PRO_5040516033" evidence="1">
    <location>
        <begin position="16"/>
        <end position="185"/>
    </location>
</feature>
<dbReference type="AlphaFoldDB" id="A0A9P9DHL1"/>